<dbReference type="PANTHER" id="PTHR30126:SF91">
    <property type="entry name" value="LYSR FAMILY TRANSCRIPTIONAL REGULATOR"/>
    <property type="match status" value="1"/>
</dbReference>
<dbReference type="GO" id="GO:0003700">
    <property type="term" value="F:DNA-binding transcription factor activity"/>
    <property type="evidence" value="ECO:0007669"/>
    <property type="project" value="InterPro"/>
</dbReference>
<evidence type="ECO:0000256" key="3">
    <source>
        <dbReference type="ARBA" id="ARBA00023125"/>
    </source>
</evidence>
<dbReference type="CDD" id="cd05466">
    <property type="entry name" value="PBP2_LTTR_substrate"/>
    <property type="match status" value="1"/>
</dbReference>
<keyword evidence="2" id="KW-0805">Transcription regulation</keyword>
<dbReference type="Gene3D" id="3.40.190.290">
    <property type="match status" value="1"/>
</dbReference>
<dbReference type="SUPFAM" id="SSF53850">
    <property type="entry name" value="Periplasmic binding protein-like II"/>
    <property type="match status" value="1"/>
</dbReference>
<accession>A0A1E7ZA28</accession>
<dbReference type="EMBL" id="MDHN01000029">
    <property type="protein sequence ID" value="OFC70327.1"/>
    <property type="molecule type" value="Genomic_DNA"/>
</dbReference>
<name>A0A1E7ZA28_9ALTE</name>
<keyword evidence="7" id="KW-1185">Reference proteome</keyword>
<dbReference type="FunFam" id="1.10.10.10:FF:000001">
    <property type="entry name" value="LysR family transcriptional regulator"/>
    <property type="match status" value="1"/>
</dbReference>
<dbReference type="PANTHER" id="PTHR30126">
    <property type="entry name" value="HTH-TYPE TRANSCRIPTIONAL REGULATOR"/>
    <property type="match status" value="1"/>
</dbReference>
<dbReference type="InterPro" id="IPR005119">
    <property type="entry name" value="LysR_subst-bd"/>
</dbReference>
<gene>
    <name evidence="6" type="ORF">BFC18_14225</name>
</gene>
<evidence type="ECO:0000259" key="5">
    <source>
        <dbReference type="PROSITE" id="PS50931"/>
    </source>
</evidence>
<dbReference type="SUPFAM" id="SSF46785">
    <property type="entry name" value="Winged helix' DNA-binding domain"/>
    <property type="match status" value="1"/>
</dbReference>
<dbReference type="InterPro" id="IPR000847">
    <property type="entry name" value="LysR_HTH_N"/>
</dbReference>
<dbReference type="OrthoDB" id="3252676at2"/>
<dbReference type="PROSITE" id="PS50931">
    <property type="entry name" value="HTH_LYSR"/>
    <property type="match status" value="1"/>
</dbReference>
<evidence type="ECO:0000256" key="1">
    <source>
        <dbReference type="ARBA" id="ARBA00009437"/>
    </source>
</evidence>
<keyword evidence="3" id="KW-0238">DNA-binding</keyword>
<evidence type="ECO:0000313" key="6">
    <source>
        <dbReference type="EMBL" id="OFC70327.1"/>
    </source>
</evidence>
<dbReference type="AlphaFoldDB" id="A0A1E7ZA28"/>
<feature type="domain" description="HTH lysR-type" evidence="5">
    <location>
        <begin position="2"/>
        <end position="59"/>
    </location>
</feature>
<comment type="caution">
    <text evidence="6">The sequence shown here is derived from an EMBL/GenBank/DDBJ whole genome shotgun (WGS) entry which is preliminary data.</text>
</comment>
<protein>
    <submittedName>
        <fullName evidence="6">LysR family transcriptional regulator</fullName>
    </submittedName>
</protein>
<dbReference type="Gene3D" id="1.10.10.10">
    <property type="entry name" value="Winged helix-like DNA-binding domain superfamily/Winged helix DNA-binding domain"/>
    <property type="match status" value="1"/>
</dbReference>
<sequence length="295" mass="32441">MLNLEYIRMFVIAAEQGSFSACARKTGKVQSAVSQAINNLEIDLGVTLFDRTSRQPVLTEAGTRLLKMAQGLLVQADELSKTAAAISQSQETRLSIAIDDGMLTPAIYALIARLESRFSTLELDFATLPSHDIALAVESGNIDLGLMFSEIESMKTTDFFFVANVPFVAVCHPSHPLADASKISSTALLQHKQIAVRGSAKRESQFLISMASNVWWCSGYQHALSLLLQGIGWAYLPAFMAEDALKTGKLTQMDMVFDHKTWSVPVDIITPRGRQHGPVVQWFSNELKKTLATEF</sequence>
<evidence type="ECO:0000256" key="4">
    <source>
        <dbReference type="ARBA" id="ARBA00023163"/>
    </source>
</evidence>
<dbReference type="InterPro" id="IPR036388">
    <property type="entry name" value="WH-like_DNA-bd_sf"/>
</dbReference>
<dbReference type="InterPro" id="IPR036390">
    <property type="entry name" value="WH_DNA-bd_sf"/>
</dbReference>
<dbReference type="Proteomes" id="UP000175691">
    <property type="component" value="Unassembled WGS sequence"/>
</dbReference>
<dbReference type="GO" id="GO:0000976">
    <property type="term" value="F:transcription cis-regulatory region binding"/>
    <property type="evidence" value="ECO:0007669"/>
    <property type="project" value="TreeGrafter"/>
</dbReference>
<evidence type="ECO:0000313" key="7">
    <source>
        <dbReference type="Proteomes" id="UP000175691"/>
    </source>
</evidence>
<dbReference type="Pfam" id="PF03466">
    <property type="entry name" value="LysR_substrate"/>
    <property type="match status" value="1"/>
</dbReference>
<comment type="similarity">
    <text evidence="1">Belongs to the LysR transcriptional regulatory family.</text>
</comment>
<evidence type="ECO:0000256" key="2">
    <source>
        <dbReference type="ARBA" id="ARBA00023015"/>
    </source>
</evidence>
<dbReference type="STRING" id="1656094.BFC18_14225"/>
<reference evidence="6 7" key="1">
    <citation type="submission" date="2016-08" db="EMBL/GenBank/DDBJ databases">
        <authorList>
            <person name="Seilhamer J.J."/>
        </authorList>
    </citation>
    <scope>NUCLEOTIDE SEQUENCE [LARGE SCALE GENOMIC DNA]</scope>
    <source>
        <strain evidence="6 7">KCTC 42603</strain>
    </source>
</reference>
<keyword evidence="4" id="KW-0804">Transcription</keyword>
<organism evidence="6 7">
    <name type="scientific">Alteromonas confluentis</name>
    <dbReference type="NCBI Taxonomy" id="1656094"/>
    <lineage>
        <taxon>Bacteria</taxon>
        <taxon>Pseudomonadati</taxon>
        <taxon>Pseudomonadota</taxon>
        <taxon>Gammaproteobacteria</taxon>
        <taxon>Alteromonadales</taxon>
        <taxon>Alteromonadaceae</taxon>
        <taxon>Alteromonas/Salinimonas group</taxon>
        <taxon>Alteromonas</taxon>
    </lineage>
</organism>
<proteinExistence type="inferred from homology"/>
<dbReference type="Pfam" id="PF00126">
    <property type="entry name" value="HTH_1"/>
    <property type="match status" value="1"/>
</dbReference>